<feature type="region of interest" description="Disordered" evidence="1">
    <location>
        <begin position="1"/>
        <end position="48"/>
    </location>
</feature>
<dbReference type="AlphaFoldDB" id="A0A6M6E6Q8"/>
<dbReference type="RefSeq" id="WP_171778264.1">
    <property type="nucleotide sequence ID" value="NZ_CP045273.1"/>
</dbReference>
<sequence>MPKKNPLDVDNTGSVEKIGYNGYKNSNSKNERIRNRTVEEDGSDMYPPETMENILLDFAGGGLDYDDFY</sequence>
<name>A0A6M6E6Q8_PRIMG</name>
<dbReference type="EMBL" id="CP045273">
    <property type="protein sequence ID" value="QJX80278.1"/>
    <property type="molecule type" value="Genomic_DNA"/>
</dbReference>
<feature type="compositionally biased region" description="Basic and acidic residues" evidence="1">
    <location>
        <begin position="29"/>
        <end position="39"/>
    </location>
</feature>
<dbReference type="Proteomes" id="UP000501076">
    <property type="component" value="Plasmid pFDU301A"/>
</dbReference>
<evidence type="ECO:0000256" key="1">
    <source>
        <dbReference type="SAM" id="MobiDB-lite"/>
    </source>
</evidence>
<geneLocation type="plasmid" evidence="3">
    <name>pfdu301a</name>
</geneLocation>
<keyword evidence="2" id="KW-0614">Plasmid</keyword>
<organism evidence="2 3">
    <name type="scientific">Priestia megaterium</name>
    <name type="common">Bacillus megaterium</name>
    <dbReference type="NCBI Taxonomy" id="1404"/>
    <lineage>
        <taxon>Bacteria</taxon>
        <taxon>Bacillati</taxon>
        <taxon>Bacillota</taxon>
        <taxon>Bacilli</taxon>
        <taxon>Bacillales</taxon>
        <taxon>Bacillaceae</taxon>
        <taxon>Priestia</taxon>
    </lineage>
</organism>
<reference evidence="2 3" key="1">
    <citation type="submission" date="2019-10" db="EMBL/GenBank/DDBJ databases">
        <title>Complete genome sequences for adaption low water activity.</title>
        <authorList>
            <person name="Zhao L."/>
            <person name="Zhong J."/>
        </authorList>
    </citation>
    <scope>NUCLEOTIDE SEQUENCE [LARGE SCALE GENOMIC DNA]</scope>
    <source>
        <strain evidence="2 3">FDU301</strain>
        <plasmid evidence="3">pfdu301a</plasmid>
    </source>
</reference>
<gene>
    <name evidence="2" type="ORF">FDZ14_29725</name>
</gene>
<evidence type="ECO:0000313" key="2">
    <source>
        <dbReference type="EMBL" id="QJX80278.1"/>
    </source>
</evidence>
<protein>
    <submittedName>
        <fullName evidence="2">Uncharacterized protein</fullName>
    </submittedName>
</protein>
<proteinExistence type="predicted"/>
<evidence type="ECO:0000313" key="3">
    <source>
        <dbReference type="Proteomes" id="UP000501076"/>
    </source>
</evidence>
<accession>A0A6M6E6Q8</accession>